<proteinExistence type="predicted"/>
<dbReference type="PANTHER" id="PTHR33112:SF16">
    <property type="entry name" value="HETEROKARYON INCOMPATIBILITY DOMAIN-CONTAINING PROTEIN"/>
    <property type="match status" value="1"/>
</dbReference>
<evidence type="ECO:0000313" key="3">
    <source>
        <dbReference type="Proteomes" id="UP000800235"/>
    </source>
</evidence>
<dbReference type="AlphaFoldDB" id="A0A9P4NKD5"/>
<reference evidence="2" key="1">
    <citation type="journal article" date="2020" name="Stud. Mycol.">
        <title>101 Dothideomycetes genomes: a test case for predicting lifestyles and emergence of pathogens.</title>
        <authorList>
            <person name="Haridas S."/>
            <person name="Albert R."/>
            <person name="Binder M."/>
            <person name="Bloem J."/>
            <person name="Labutti K."/>
            <person name="Salamov A."/>
            <person name="Andreopoulos B."/>
            <person name="Baker S."/>
            <person name="Barry K."/>
            <person name="Bills G."/>
            <person name="Bluhm B."/>
            <person name="Cannon C."/>
            <person name="Castanera R."/>
            <person name="Culley D."/>
            <person name="Daum C."/>
            <person name="Ezra D."/>
            <person name="Gonzalez J."/>
            <person name="Henrissat B."/>
            <person name="Kuo A."/>
            <person name="Liang C."/>
            <person name="Lipzen A."/>
            <person name="Lutzoni F."/>
            <person name="Magnuson J."/>
            <person name="Mondo S."/>
            <person name="Nolan M."/>
            <person name="Ohm R."/>
            <person name="Pangilinan J."/>
            <person name="Park H.-J."/>
            <person name="Ramirez L."/>
            <person name="Alfaro M."/>
            <person name="Sun H."/>
            <person name="Tritt A."/>
            <person name="Yoshinaga Y."/>
            <person name="Zwiers L.-H."/>
            <person name="Turgeon B."/>
            <person name="Goodwin S."/>
            <person name="Spatafora J."/>
            <person name="Crous P."/>
            <person name="Grigoriev I."/>
        </authorList>
    </citation>
    <scope>NUCLEOTIDE SEQUENCE</scope>
    <source>
        <strain evidence="2">CBS 130266</strain>
    </source>
</reference>
<evidence type="ECO:0000259" key="1">
    <source>
        <dbReference type="Pfam" id="PF06985"/>
    </source>
</evidence>
<organism evidence="2 3">
    <name type="scientific">Tothia fuscella</name>
    <dbReference type="NCBI Taxonomy" id="1048955"/>
    <lineage>
        <taxon>Eukaryota</taxon>
        <taxon>Fungi</taxon>
        <taxon>Dikarya</taxon>
        <taxon>Ascomycota</taxon>
        <taxon>Pezizomycotina</taxon>
        <taxon>Dothideomycetes</taxon>
        <taxon>Pleosporomycetidae</taxon>
        <taxon>Venturiales</taxon>
        <taxon>Cylindrosympodiaceae</taxon>
        <taxon>Tothia</taxon>
    </lineage>
</organism>
<comment type="caution">
    <text evidence="2">The sequence shown here is derived from an EMBL/GenBank/DDBJ whole genome shotgun (WGS) entry which is preliminary data.</text>
</comment>
<evidence type="ECO:0000313" key="2">
    <source>
        <dbReference type="EMBL" id="KAF2425565.1"/>
    </source>
</evidence>
<accession>A0A9P4NKD5</accession>
<feature type="domain" description="Heterokaryon incompatibility" evidence="1">
    <location>
        <begin position="178"/>
        <end position="338"/>
    </location>
</feature>
<dbReference type="Proteomes" id="UP000800235">
    <property type="component" value="Unassembled WGS sequence"/>
</dbReference>
<dbReference type="EMBL" id="MU007069">
    <property type="protein sequence ID" value="KAF2425565.1"/>
    <property type="molecule type" value="Genomic_DNA"/>
</dbReference>
<gene>
    <name evidence="2" type="ORF">EJ08DRAFT_400426</name>
</gene>
<dbReference type="OrthoDB" id="3486565at2759"/>
<dbReference type="PANTHER" id="PTHR33112">
    <property type="entry name" value="DOMAIN PROTEIN, PUTATIVE-RELATED"/>
    <property type="match status" value="1"/>
</dbReference>
<sequence length="674" mass="75754">MADSLCYACRQINPDLFSPIFDNVQYMAGPGIPLPPINWIKRSARAGCPFCMCLIANAKTDLLPDEILSSQGMALTRAISDPHQALALLIGIDDVAHIYCFRIPQAWWHLPMVEIVNPNREVDLISSWIDNCLQHHPCCSSIGIEYRIPTRLLDVLALQPSKDTKLVSGDKLNAAIKYAALSHCWGPPSTRPTTTMKGSMSRNLERISFSDLSLTFKDAVKLTRDLGQRYLWIDSLCIIQDDPEDWVSEASKMAMVYGNALFTLSALSSADGTYGCRVAVPQATLPSQRFCDTSFGPYRVRLFEGRIHKWHEEYGDNTYRHGDFGGNPLRRRAWALQERELSTRSIHFAQNQLLWQCKTLKSSSELPWHEVQPVDDWMPQPMENFVDEDLSDDGPVVTRDRWYMLMEDYMSRLLTEDGDKLPALSGLAQNFQPQMPLGRYLAGLWTNHLPQALLWTTGSAYGSQNKSSSAKRSTQYRAPSWSFLSIDGTVSYESQRLVPHSRPRPDENGGSYSTSDLNVLGFEVQPSGTDAYGSIKKASLSLCGKMIQLKMREAQKKEEIVFGLAGEWEALEATDGTIVGAIYHDIRDEVVAGAQLWCLSIREELYGSEIHVPHALYQRPFSDPEDLSGDNTLVMGLALRQDINMSGTFKRVGMVRWVKKSLFSQVSPSEFTLI</sequence>
<keyword evidence="3" id="KW-1185">Reference proteome</keyword>
<protein>
    <submittedName>
        <fullName evidence="2">HET-domain-containing protein</fullName>
    </submittedName>
</protein>
<dbReference type="InterPro" id="IPR010730">
    <property type="entry name" value="HET"/>
</dbReference>
<name>A0A9P4NKD5_9PEZI</name>
<dbReference type="Pfam" id="PF06985">
    <property type="entry name" value="HET"/>
    <property type="match status" value="1"/>
</dbReference>